<comment type="caution">
    <text evidence="7">The sequence shown here is derived from an EMBL/GenBank/DDBJ whole genome shotgun (WGS) entry which is preliminary data.</text>
</comment>
<dbReference type="InterPro" id="IPR029753">
    <property type="entry name" value="D-isomer_DH_CS"/>
</dbReference>
<organism evidence="7 8">
    <name type="scientific">Serinibacter salmoneus</name>
    <dbReference type="NCBI Taxonomy" id="556530"/>
    <lineage>
        <taxon>Bacteria</taxon>
        <taxon>Bacillati</taxon>
        <taxon>Actinomycetota</taxon>
        <taxon>Actinomycetes</taxon>
        <taxon>Micrococcales</taxon>
        <taxon>Beutenbergiaceae</taxon>
        <taxon>Serinibacter</taxon>
    </lineage>
</organism>
<evidence type="ECO:0000256" key="4">
    <source>
        <dbReference type="RuleBase" id="RU003719"/>
    </source>
</evidence>
<dbReference type="InterPro" id="IPR006140">
    <property type="entry name" value="D-isomer_DH_NAD-bd"/>
</dbReference>
<dbReference type="Gene3D" id="3.40.50.720">
    <property type="entry name" value="NAD(P)-binding Rossmann-like Domain"/>
    <property type="match status" value="2"/>
</dbReference>
<feature type="domain" description="D-isomer specific 2-hydroxyacid dehydrogenase catalytic" evidence="5">
    <location>
        <begin position="36"/>
        <end position="325"/>
    </location>
</feature>
<name>A0A2A9D461_9MICO</name>
<comment type="similarity">
    <text evidence="1 4">Belongs to the D-isomer specific 2-hydroxyacid dehydrogenase family.</text>
</comment>
<evidence type="ECO:0000259" key="5">
    <source>
        <dbReference type="Pfam" id="PF00389"/>
    </source>
</evidence>
<evidence type="ECO:0000313" key="7">
    <source>
        <dbReference type="EMBL" id="PFG20639.1"/>
    </source>
</evidence>
<evidence type="ECO:0000256" key="3">
    <source>
        <dbReference type="ARBA" id="ARBA00023027"/>
    </source>
</evidence>
<dbReference type="PROSITE" id="PS00671">
    <property type="entry name" value="D_2_HYDROXYACID_DH_3"/>
    <property type="match status" value="1"/>
</dbReference>
<evidence type="ECO:0000256" key="2">
    <source>
        <dbReference type="ARBA" id="ARBA00023002"/>
    </source>
</evidence>
<dbReference type="SUPFAM" id="SSF51735">
    <property type="entry name" value="NAD(P)-binding Rossmann-fold domains"/>
    <property type="match status" value="1"/>
</dbReference>
<dbReference type="PANTHER" id="PTHR43761:SF1">
    <property type="entry name" value="D-ISOMER SPECIFIC 2-HYDROXYACID DEHYDROGENASE CATALYTIC DOMAIN-CONTAINING PROTEIN-RELATED"/>
    <property type="match status" value="1"/>
</dbReference>
<dbReference type="InterPro" id="IPR006139">
    <property type="entry name" value="D-isomer_2_OHA_DH_cat_dom"/>
</dbReference>
<keyword evidence="2 4" id="KW-0560">Oxidoreductase</keyword>
<dbReference type="PROSITE" id="PS00670">
    <property type="entry name" value="D_2_HYDROXYACID_DH_2"/>
    <property type="match status" value="1"/>
</dbReference>
<dbReference type="GO" id="GO:0051287">
    <property type="term" value="F:NAD binding"/>
    <property type="evidence" value="ECO:0007669"/>
    <property type="project" value="InterPro"/>
</dbReference>
<feature type="domain" description="D-isomer specific 2-hydroxyacid dehydrogenase NAD-binding" evidence="6">
    <location>
        <begin position="118"/>
        <end position="293"/>
    </location>
</feature>
<dbReference type="InterPro" id="IPR036291">
    <property type="entry name" value="NAD(P)-bd_dom_sf"/>
</dbReference>
<accession>A0A2A9D461</accession>
<dbReference type="Pfam" id="PF00389">
    <property type="entry name" value="2-Hacid_dh"/>
    <property type="match status" value="1"/>
</dbReference>
<dbReference type="InterPro" id="IPR050418">
    <property type="entry name" value="D-iso_2-hydroxyacid_DH_PdxB"/>
</dbReference>
<dbReference type="PANTHER" id="PTHR43761">
    <property type="entry name" value="D-ISOMER SPECIFIC 2-HYDROXYACID DEHYDROGENASE FAMILY PROTEIN (AFU_ORTHOLOGUE AFUA_1G13630)"/>
    <property type="match status" value="1"/>
</dbReference>
<keyword evidence="8" id="KW-1185">Reference proteome</keyword>
<evidence type="ECO:0000259" key="6">
    <source>
        <dbReference type="Pfam" id="PF02826"/>
    </source>
</evidence>
<sequence length="342" mass="36123">MSAATNRAPGAGLNVVVTECDHDAFLEEAEVAAKAGISFRVEQSTPQTLVERCADADGIVVQYARIDAAVMDAMPRLRAIGRYGVGVDSVDVPAATERGIVVCNVPDYGTEAVSDHAIGLALAVARGIPRMDRGLRAGRVDLPAVRPLHQTRGRVFGVIGLGRIGAATARKAAGLGYEVIGYDTLAEIGSVHHGVRAVSLEEVLMRSQVISLHVPLTQDTRAMIGSSELALMRPDAILVNTARGGVIDTAALVAALEAGRLGGAGIDCHEIEPLPADHPLTTFDNVVLTPHLAWYSEESYGELKRRTMQGVVDVLTGVEPRNPVNPEALASPRRVVTEEVNS</sequence>
<dbReference type="CDD" id="cd05299">
    <property type="entry name" value="CtBP_dh"/>
    <property type="match status" value="1"/>
</dbReference>
<keyword evidence="3" id="KW-0520">NAD</keyword>
<dbReference type="Proteomes" id="UP000224915">
    <property type="component" value="Unassembled WGS sequence"/>
</dbReference>
<evidence type="ECO:0000256" key="1">
    <source>
        <dbReference type="ARBA" id="ARBA00005854"/>
    </source>
</evidence>
<dbReference type="GO" id="GO:0016616">
    <property type="term" value="F:oxidoreductase activity, acting on the CH-OH group of donors, NAD or NADP as acceptor"/>
    <property type="evidence" value="ECO:0007669"/>
    <property type="project" value="InterPro"/>
</dbReference>
<dbReference type="Pfam" id="PF02826">
    <property type="entry name" value="2-Hacid_dh_C"/>
    <property type="match status" value="1"/>
</dbReference>
<proteinExistence type="inferred from homology"/>
<dbReference type="AlphaFoldDB" id="A0A2A9D461"/>
<dbReference type="RefSeq" id="WP_211283109.1">
    <property type="nucleotide sequence ID" value="NZ_PDJD01000001.1"/>
</dbReference>
<dbReference type="FunFam" id="3.40.50.720:FF:000203">
    <property type="entry name" value="D-3-phosphoglycerate dehydrogenase (SerA)"/>
    <property type="match status" value="1"/>
</dbReference>
<gene>
    <name evidence="7" type="ORF">ATL40_2247</name>
</gene>
<reference evidence="7 8" key="1">
    <citation type="submission" date="2017-10" db="EMBL/GenBank/DDBJ databases">
        <title>Sequencing the genomes of 1000 actinobacteria strains.</title>
        <authorList>
            <person name="Klenk H.-P."/>
        </authorList>
    </citation>
    <scope>NUCLEOTIDE SEQUENCE [LARGE SCALE GENOMIC DNA]</scope>
    <source>
        <strain evidence="7 8">DSM 21801</strain>
    </source>
</reference>
<protein>
    <submittedName>
        <fullName evidence="7">D-3-phosphoglycerate dehydrogenase</fullName>
    </submittedName>
</protein>
<dbReference type="SUPFAM" id="SSF52283">
    <property type="entry name" value="Formate/glycerate dehydrogenase catalytic domain-like"/>
    <property type="match status" value="1"/>
</dbReference>
<dbReference type="InterPro" id="IPR043322">
    <property type="entry name" value="CtBP"/>
</dbReference>
<evidence type="ECO:0000313" key="8">
    <source>
        <dbReference type="Proteomes" id="UP000224915"/>
    </source>
</evidence>
<dbReference type="GO" id="GO:0003714">
    <property type="term" value="F:transcription corepressor activity"/>
    <property type="evidence" value="ECO:0007669"/>
    <property type="project" value="InterPro"/>
</dbReference>
<dbReference type="EMBL" id="PDJD01000001">
    <property type="protein sequence ID" value="PFG20639.1"/>
    <property type="molecule type" value="Genomic_DNA"/>
</dbReference>